<protein>
    <submittedName>
        <fullName evidence="1">Uncharacterized protein</fullName>
    </submittedName>
</protein>
<evidence type="ECO:0000313" key="2">
    <source>
        <dbReference type="Proteomes" id="UP001144978"/>
    </source>
</evidence>
<proteinExistence type="predicted"/>
<gene>
    <name evidence="1" type="ORF">NUW54_g13698</name>
</gene>
<dbReference type="Proteomes" id="UP001144978">
    <property type="component" value="Unassembled WGS sequence"/>
</dbReference>
<comment type="caution">
    <text evidence="1">The sequence shown here is derived from an EMBL/GenBank/DDBJ whole genome shotgun (WGS) entry which is preliminary data.</text>
</comment>
<sequence>MFACPTLAPQALQLAVEEALKGRDTAVYREIFNRYQRAHAEAGDEIPELSALKSASITPVSALKDPSRNRLYTPANGSGHRRSVSFSDGKHDGPIRGIGRNLPTPEGSRPGDDDEDSPLALESRAEGGSAVLVPSARSRRIANMLDNLGDDGEPRAVSG</sequence>
<dbReference type="EMBL" id="JANSHE010006530">
    <property type="protein sequence ID" value="KAJ2966807.1"/>
    <property type="molecule type" value="Genomic_DNA"/>
</dbReference>
<accession>A0ACC1MIF4</accession>
<name>A0ACC1MIF4_9APHY</name>
<keyword evidence="2" id="KW-1185">Reference proteome</keyword>
<evidence type="ECO:0000313" key="1">
    <source>
        <dbReference type="EMBL" id="KAJ2966807.1"/>
    </source>
</evidence>
<reference evidence="1" key="1">
    <citation type="submission" date="2022-08" db="EMBL/GenBank/DDBJ databases">
        <title>Genome Sequence of Pycnoporus sanguineus.</title>
        <authorList>
            <person name="Buettner E."/>
        </authorList>
    </citation>
    <scope>NUCLEOTIDE SEQUENCE</scope>
    <source>
        <strain evidence="1">CG-C14</strain>
    </source>
</reference>
<organism evidence="1 2">
    <name type="scientific">Trametes sanguinea</name>
    <dbReference type="NCBI Taxonomy" id="158606"/>
    <lineage>
        <taxon>Eukaryota</taxon>
        <taxon>Fungi</taxon>
        <taxon>Dikarya</taxon>
        <taxon>Basidiomycota</taxon>
        <taxon>Agaricomycotina</taxon>
        <taxon>Agaricomycetes</taxon>
        <taxon>Polyporales</taxon>
        <taxon>Polyporaceae</taxon>
        <taxon>Trametes</taxon>
    </lineage>
</organism>